<dbReference type="Gene3D" id="3.40.850.10">
    <property type="entry name" value="Kinesin motor domain"/>
    <property type="match status" value="1"/>
</dbReference>
<feature type="non-terminal residue" evidence="3">
    <location>
        <position position="1"/>
    </location>
</feature>
<sequence>EQRGIGVYVKDLTEVVVESPDRLAESIDRGFENRATAATKMNEASSRSHCVFTVKLHQKDAE</sequence>
<protein>
    <recommendedName>
        <fullName evidence="2">Kinesin motor domain-containing protein</fullName>
    </recommendedName>
</protein>
<dbReference type="Pfam" id="PF00225">
    <property type="entry name" value="Kinesin"/>
    <property type="match status" value="1"/>
</dbReference>
<dbReference type="SUPFAM" id="SSF52540">
    <property type="entry name" value="P-loop containing nucleoside triphosphate hydrolases"/>
    <property type="match status" value="1"/>
</dbReference>
<evidence type="ECO:0000256" key="1">
    <source>
        <dbReference type="PROSITE-ProRule" id="PRU00283"/>
    </source>
</evidence>
<feature type="non-terminal residue" evidence="3">
    <location>
        <position position="62"/>
    </location>
</feature>
<comment type="caution">
    <text evidence="1">Lacks conserved residue(s) required for the propagation of feature annotation.</text>
</comment>
<dbReference type="PROSITE" id="PS50067">
    <property type="entry name" value="KINESIN_MOTOR_2"/>
    <property type="match status" value="1"/>
</dbReference>
<dbReference type="Proteomes" id="UP001189429">
    <property type="component" value="Unassembled WGS sequence"/>
</dbReference>
<dbReference type="InterPro" id="IPR001752">
    <property type="entry name" value="Kinesin_motor_dom"/>
</dbReference>
<accession>A0ABN9W396</accession>
<dbReference type="PANTHER" id="PTHR24115">
    <property type="entry name" value="KINESIN-RELATED"/>
    <property type="match status" value="1"/>
</dbReference>
<comment type="similarity">
    <text evidence="1">Belongs to the TRAFAC class myosin-kinesin ATPase superfamily. Kinesin family.</text>
</comment>
<reference evidence="3" key="1">
    <citation type="submission" date="2023-10" db="EMBL/GenBank/DDBJ databases">
        <authorList>
            <person name="Chen Y."/>
            <person name="Shah S."/>
            <person name="Dougan E. K."/>
            <person name="Thang M."/>
            <person name="Chan C."/>
        </authorList>
    </citation>
    <scope>NUCLEOTIDE SEQUENCE [LARGE SCALE GENOMIC DNA]</scope>
</reference>
<dbReference type="InterPro" id="IPR027417">
    <property type="entry name" value="P-loop_NTPase"/>
</dbReference>
<name>A0ABN9W396_9DINO</name>
<gene>
    <name evidence="3" type="ORF">PCOR1329_LOCUS63638</name>
</gene>
<comment type="caution">
    <text evidence="3">The sequence shown here is derived from an EMBL/GenBank/DDBJ whole genome shotgun (WGS) entry which is preliminary data.</text>
</comment>
<dbReference type="InterPro" id="IPR027640">
    <property type="entry name" value="Kinesin-like_fam"/>
</dbReference>
<evidence type="ECO:0000313" key="3">
    <source>
        <dbReference type="EMBL" id="CAK0880527.1"/>
    </source>
</evidence>
<evidence type="ECO:0000313" key="4">
    <source>
        <dbReference type="Proteomes" id="UP001189429"/>
    </source>
</evidence>
<keyword evidence="4" id="KW-1185">Reference proteome</keyword>
<organism evidence="3 4">
    <name type="scientific">Prorocentrum cordatum</name>
    <dbReference type="NCBI Taxonomy" id="2364126"/>
    <lineage>
        <taxon>Eukaryota</taxon>
        <taxon>Sar</taxon>
        <taxon>Alveolata</taxon>
        <taxon>Dinophyceae</taxon>
        <taxon>Prorocentrales</taxon>
        <taxon>Prorocentraceae</taxon>
        <taxon>Prorocentrum</taxon>
    </lineage>
</organism>
<evidence type="ECO:0000259" key="2">
    <source>
        <dbReference type="PROSITE" id="PS50067"/>
    </source>
</evidence>
<dbReference type="InterPro" id="IPR036961">
    <property type="entry name" value="Kinesin_motor_dom_sf"/>
</dbReference>
<feature type="domain" description="Kinesin motor" evidence="2">
    <location>
        <begin position="1"/>
        <end position="62"/>
    </location>
</feature>
<proteinExistence type="inferred from homology"/>
<dbReference type="EMBL" id="CAUYUJ010018083">
    <property type="protein sequence ID" value="CAK0880527.1"/>
    <property type="molecule type" value="Genomic_DNA"/>
</dbReference>